<gene>
    <name evidence="3" type="ORF">HF682_02030</name>
</gene>
<protein>
    <submittedName>
        <fullName evidence="3">DUF2802 domain-containing protein</fullName>
    </submittedName>
</protein>
<keyword evidence="4" id="KW-1185">Reference proteome</keyword>
<feature type="transmembrane region" description="Helical" evidence="2">
    <location>
        <begin position="6"/>
        <end position="26"/>
    </location>
</feature>
<sequence length="110" mass="12351">MDGLTGLAGGLALLALLSAWTAVWLWRRSQRMLLRLEALEHELERHRQRLVTLESETPLPEPTPVSQQSPYALAIQLAHEGYAPDELALHCGISRGEAELIISLYRTRAR</sequence>
<evidence type="ECO:0000256" key="1">
    <source>
        <dbReference type="SAM" id="Coils"/>
    </source>
</evidence>
<keyword evidence="2" id="KW-1133">Transmembrane helix</keyword>
<dbReference type="RefSeq" id="WP_168875586.1">
    <property type="nucleotide sequence ID" value="NZ_JABAIM010000001.1"/>
</dbReference>
<reference evidence="3 4" key="1">
    <citation type="submission" date="2020-04" db="EMBL/GenBank/DDBJ databases">
        <title>Draft genome of Leeia sp. IMCC25680.</title>
        <authorList>
            <person name="Song J."/>
            <person name="Cho J.-C."/>
        </authorList>
    </citation>
    <scope>NUCLEOTIDE SEQUENCE [LARGE SCALE GENOMIC DNA]</scope>
    <source>
        <strain evidence="3 4">IMCC25680</strain>
    </source>
</reference>
<dbReference type="Pfam" id="PF10975">
    <property type="entry name" value="DUF2802"/>
    <property type="match status" value="1"/>
</dbReference>
<organism evidence="3 4">
    <name type="scientific">Leeia aquatica</name>
    <dbReference type="NCBI Taxonomy" id="2725557"/>
    <lineage>
        <taxon>Bacteria</taxon>
        <taxon>Pseudomonadati</taxon>
        <taxon>Pseudomonadota</taxon>
        <taxon>Betaproteobacteria</taxon>
        <taxon>Neisseriales</taxon>
        <taxon>Leeiaceae</taxon>
        <taxon>Leeia</taxon>
    </lineage>
</organism>
<dbReference type="EMBL" id="JABAIM010000001">
    <property type="protein sequence ID" value="NLR73937.1"/>
    <property type="molecule type" value="Genomic_DNA"/>
</dbReference>
<evidence type="ECO:0000256" key="2">
    <source>
        <dbReference type="SAM" id="Phobius"/>
    </source>
</evidence>
<keyword evidence="2" id="KW-0472">Membrane</keyword>
<keyword evidence="1" id="KW-0175">Coiled coil</keyword>
<dbReference type="InterPro" id="IPR021244">
    <property type="entry name" value="DUF2802"/>
</dbReference>
<dbReference type="Proteomes" id="UP000587991">
    <property type="component" value="Unassembled WGS sequence"/>
</dbReference>
<proteinExistence type="predicted"/>
<evidence type="ECO:0000313" key="4">
    <source>
        <dbReference type="Proteomes" id="UP000587991"/>
    </source>
</evidence>
<keyword evidence="2" id="KW-0812">Transmembrane</keyword>
<accession>A0A847S454</accession>
<name>A0A847S454_9NEIS</name>
<evidence type="ECO:0000313" key="3">
    <source>
        <dbReference type="EMBL" id="NLR73937.1"/>
    </source>
</evidence>
<feature type="coiled-coil region" evidence="1">
    <location>
        <begin position="29"/>
        <end position="56"/>
    </location>
</feature>
<dbReference type="AlphaFoldDB" id="A0A847S454"/>
<comment type="caution">
    <text evidence="3">The sequence shown here is derived from an EMBL/GenBank/DDBJ whole genome shotgun (WGS) entry which is preliminary data.</text>
</comment>